<evidence type="ECO:0000313" key="1">
    <source>
        <dbReference type="EMBL" id="KIM38617.1"/>
    </source>
</evidence>
<evidence type="ECO:0008006" key="3">
    <source>
        <dbReference type="Google" id="ProtNLM"/>
    </source>
</evidence>
<organism evidence="1 2">
    <name type="scientific">Hebeloma cylindrosporum</name>
    <dbReference type="NCBI Taxonomy" id="76867"/>
    <lineage>
        <taxon>Eukaryota</taxon>
        <taxon>Fungi</taxon>
        <taxon>Dikarya</taxon>
        <taxon>Basidiomycota</taxon>
        <taxon>Agaricomycotina</taxon>
        <taxon>Agaricomycetes</taxon>
        <taxon>Agaricomycetidae</taxon>
        <taxon>Agaricales</taxon>
        <taxon>Agaricineae</taxon>
        <taxon>Hymenogastraceae</taxon>
        <taxon>Hebeloma</taxon>
    </lineage>
</organism>
<reference evidence="1 2" key="1">
    <citation type="submission" date="2014-04" db="EMBL/GenBank/DDBJ databases">
        <authorList>
            <consortium name="DOE Joint Genome Institute"/>
            <person name="Kuo A."/>
            <person name="Gay G."/>
            <person name="Dore J."/>
            <person name="Kohler A."/>
            <person name="Nagy L.G."/>
            <person name="Floudas D."/>
            <person name="Copeland A."/>
            <person name="Barry K.W."/>
            <person name="Cichocki N."/>
            <person name="Veneault-Fourrey C."/>
            <person name="LaButti K."/>
            <person name="Lindquist E.A."/>
            <person name="Lipzen A."/>
            <person name="Lundell T."/>
            <person name="Morin E."/>
            <person name="Murat C."/>
            <person name="Sun H."/>
            <person name="Tunlid A."/>
            <person name="Henrissat B."/>
            <person name="Grigoriev I.V."/>
            <person name="Hibbett D.S."/>
            <person name="Martin F."/>
            <person name="Nordberg H.P."/>
            <person name="Cantor M.N."/>
            <person name="Hua S.X."/>
        </authorList>
    </citation>
    <scope>NUCLEOTIDE SEQUENCE [LARGE SCALE GENOMIC DNA]</scope>
    <source>
        <strain evidence="2">h7</strain>
    </source>
</reference>
<sequence length="297" mass="33200">MANTVPSSEFFWDNIFIKVEDTLFCVPRCEFVKSSEVFADMFLLPAGPGESTEGRVRDHPIVLEGYKKDEFTSLLKVMYPTAGSQISGTTLDLGLGKSEWVNVLKLSTIWNMEKIRTYAIHKLSTDFTLSPAEKILLARAHKVATWMYEGVSELVNSNPKPTIEELGAFGWETAARILWIRDSFPPNLNILTFKRDDIKCGYCSSSSSLIDGAYNCYSCGRSIPPDAELTIPGSGPTVVLRDIRCPHITCRGTVFHTIYVRCNSCSTTHGADHNARIIRKTGLKELIEDSFGEEVRR</sequence>
<keyword evidence="2" id="KW-1185">Reference proteome</keyword>
<name>A0A0C2YCC5_HEBCY</name>
<dbReference type="SUPFAM" id="SSF54695">
    <property type="entry name" value="POZ domain"/>
    <property type="match status" value="1"/>
</dbReference>
<dbReference type="EMBL" id="KN831789">
    <property type="protein sequence ID" value="KIM38617.1"/>
    <property type="molecule type" value="Genomic_DNA"/>
</dbReference>
<dbReference type="OrthoDB" id="2593747at2759"/>
<evidence type="ECO:0000313" key="2">
    <source>
        <dbReference type="Proteomes" id="UP000053424"/>
    </source>
</evidence>
<proteinExistence type="predicted"/>
<dbReference type="InterPro" id="IPR011333">
    <property type="entry name" value="SKP1/BTB/POZ_sf"/>
</dbReference>
<dbReference type="AlphaFoldDB" id="A0A0C2YCC5"/>
<gene>
    <name evidence="1" type="ORF">M413DRAFT_239902</name>
</gene>
<reference evidence="2" key="2">
    <citation type="submission" date="2015-01" db="EMBL/GenBank/DDBJ databases">
        <title>Evolutionary Origins and Diversification of the Mycorrhizal Mutualists.</title>
        <authorList>
            <consortium name="DOE Joint Genome Institute"/>
            <consortium name="Mycorrhizal Genomics Consortium"/>
            <person name="Kohler A."/>
            <person name="Kuo A."/>
            <person name="Nagy L.G."/>
            <person name="Floudas D."/>
            <person name="Copeland A."/>
            <person name="Barry K.W."/>
            <person name="Cichocki N."/>
            <person name="Veneault-Fourrey C."/>
            <person name="LaButti K."/>
            <person name="Lindquist E.A."/>
            <person name="Lipzen A."/>
            <person name="Lundell T."/>
            <person name="Morin E."/>
            <person name="Murat C."/>
            <person name="Riley R."/>
            <person name="Ohm R."/>
            <person name="Sun H."/>
            <person name="Tunlid A."/>
            <person name="Henrissat B."/>
            <person name="Grigoriev I.V."/>
            <person name="Hibbett D.S."/>
            <person name="Martin F."/>
        </authorList>
    </citation>
    <scope>NUCLEOTIDE SEQUENCE [LARGE SCALE GENOMIC DNA]</scope>
    <source>
        <strain evidence="2">h7</strain>
    </source>
</reference>
<protein>
    <recommendedName>
        <fullName evidence="3">BTB domain-containing protein</fullName>
    </recommendedName>
</protein>
<dbReference type="Proteomes" id="UP000053424">
    <property type="component" value="Unassembled WGS sequence"/>
</dbReference>
<dbReference type="STRING" id="686832.A0A0C2YCC5"/>
<dbReference type="Gene3D" id="3.30.710.10">
    <property type="entry name" value="Potassium Channel Kv1.1, Chain A"/>
    <property type="match status" value="1"/>
</dbReference>
<dbReference type="HOGENOM" id="CLU_047592_2_0_1"/>
<accession>A0A0C2YCC5</accession>